<evidence type="ECO:0000313" key="3">
    <source>
        <dbReference type="EMBL" id="MFC6261298.1"/>
    </source>
</evidence>
<feature type="transmembrane region" description="Helical" evidence="1">
    <location>
        <begin position="56"/>
        <end position="73"/>
    </location>
</feature>
<keyword evidence="1" id="KW-0472">Membrane</keyword>
<keyword evidence="2" id="KW-0732">Signal</keyword>
<reference evidence="4" key="1">
    <citation type="journal article" date="2019" name="Int. J. Syst. Evol. Microbiol.">
        <title>The Global Catalogue of Microorganisms (GCM) 10K type strain sequencing project: providing services to taxonomists for standard genome sequencing and annotation.</title>
        <authorList>
            <consortium name="The Broad Institute Genomics Platform"/>
            <consortium name="The Broad Institute Genome Sequencing Center for Infectious Disease"/>
            <person name="Wu L."/>
            <person name="Ma J."/>
        </authorList>
    </citation>
    <scope>NUCLEOTIDE SEQUENCE [LARGE SCALE GENOMIC DNA]</scope>
    <source>
        <strain evidence="4">CCM 8908</strain>
    </source>
</reference>
<keyword evidence="1" id="KW-1133">Transmembrane helix</keyword>
<evidence type="ECO:0000256" key="2">
    <source>
        <dbReference type="SAM" id="SignalP"/>
    </source>
</evidence>
<accession>A0ABW1TH36</accession>
<sequence>MMKGLVALMLSLTLLGSGGVAAQATQIETTPGTQRGVTTSIHRVTAQSRRHQTIELTWLGATLVGAIGLSWALNRHHK</sequence>
<feature type="signal peptide" evidence="2">
    <location>
        <begin position="1"/>
        <end position="22"/>
    </location>
</feature>
<feature type="chain" id="PRO_5046281562" description="Secreted protein" evidence="2">
    <location>
        <begin position="23"/>
        <end position="78"/>
    </location>
</feature>
<organism evidence="3 4">
    <name type="scientific">Levilactobacillus fujinensis</name>
    <dbReference type="NCBI Taxonomy" id="2486024"/>
    <lineage>
        <taxon>Bacteria</taxon>
        <taxon>Bacillati</taxon>
        <taxon>Bacillota</taxon>
        <taxon>Bacilli</taxon>
        <taxon>Lactobacillales</taxon>
        <taxon>Lactobacillaceae</taxon>
        <taxon>Levilactobacillus</taxon>
    </lineage>
</organism>
<protein>
    <recommendedName>
        <fullName evidence="5">Secreted protein</fullName>
    </recommendedName>
</protein>
<gene>
    <name evidence="3" type="ORF">ACFP1C_10135</name>
</gene>
<evidence type="ECO:0008006" key="5">
    <source>
        <dbReference type="Google" id="ProtNLM"/>
    </source>
</evidence>
<comment type="caution">
    <text evidence="3">The sequence shown here is derived from an EMBL/GenBank/DDBJ whole genome shotgun (WGS) entry which is preliminary data.</text>
</comment>
<evidence type="ECO:0000313" key="4">
    <source>
        <dbReference type="Proteomes" id="UP001596283"/>
    </source>
</evidence>
<keyword evidence="4" id="KW-1185">Reference proteome</keyword>
<dbReference type="Proteomes" id="UP001596283">
    <property type="component" value="Unassembled WGS sequence"/>
</dbReference>
<name>A0ABW1TH36_9LACO</name>
<evidence type="ECO:0000256" key="1">
    <source>
        <dbReference type="SAM" id="Phobius"/>
    </source>
</evidence>
<proteinExistence type="predicted"/>
<keyword evidence="1" id="KW-0812">Transmembrane</keyword>
<dbReference type="EMBL" id="JBHSSI010000061">
    <property type="protein sequence ID" value="MFC6261298.1"/>
    <property type="molecule type" value="Genomic_DNA"/>
</dbReference>